<dbReference type="AlphaFoldDB" id="A0AAJ6AIC1"/>
<gene>
    <name evidence="1" type="ORF">QDX21_04235</name>
</gene>
<dbReference type="EMBL" id="CP122566">
    <property type="protein sequence ID" value="WGH94011.1"/>
    <property type="molecule type" value="Genomic_DNA"/>
</dbReference>
<evidence type="ECO:0000313" key="2">
    <source>
        <dbReference type="Proteomes" id="UP001224674"/>
    </source>
</evidence>
<dbReference type="Proteomes" id="UP001224674">
    <property type="component" value="Chromosome"/>
</dbReference>
<protein>
    <submittedName>
        <fullName evidence="1">Uncharacterized protein</fullName>
    </submittedName>
</protein>
<sequence>MNDDVELTDARLLEILQALDGIQDQDIATECQRYEQVLDQLQDHLNDPNAAGPTL</sequence>
<organism evidence="1 2">
    <name type="scientific">Auritidibacter ignavus</name>
    <dbReference type="NCBI Taxonomy" id="678932"/>
    <lineage>
        <taxon>Bacteria</taxon>
        <taxon>Bacillati</taxon>
        <taxon>Actinomycetota</taxon>
        <taxon>Actinomycetes</taxon>
        <taxon>Micrococcales</taxon>
        <taxon>Micrococcaceae</taxon>
        <taxon>Auritidibacter</taxon>
    </lineage>
</organism>
<dbReference type="RefSeq" id="WP_168186074.1">
    <property type="nucleotide sequence ID" value="NZ_CP122566.1"/>
</dbReference>
<reference evidence="1 2" key="1">
    <citation type="submission" date="2023-03" db="EMBL/GenBank/DDBJ databases">
        <title>Complete genome sequences of several Auritidibacter ignavus strains isolated from ear infections.</title>
        <authorList>
            <person name="Baehr T."/>
            <person name="Baumhoegger A.M."/>
        </authorList>
    </citation>
    <scope>NUCLEOTIDE SEQUENCE [LARGE SCALE GENOMIC DNA]</scope>
    <source>
        <strain evidence="1 2">BABAE-6</strain>
    </source>
</reference>
<accession>A0AAJ6AIC1</accession>
<name>A0AAJ6AIC1_9MICC</name>
<keyword evidence="2" id="KW-1185">Reference proteome</keyword>
<proteinExistence type="predicted"/>
<evidence type="ECO:0000313" key="1">
    <source>
        <dbReference type="EMBL" id="WGH94011.1"/>
    </source>
</evidence>